<dbReference type="AlphaFoldDB" id="A0A5B2VMG9"/>
<proteinExistence type="predicted"/>
<dbReference type="RefSeq" id="WP_149841353.1">
    <property type="nucleotide sequence ID" value="NZ_VUOC01000004.1"/>
</dbReference>
<dbReference type="EMBL" id="VUOC01000004">
    <property type="protein sequence ID" value="KAA2240175.1"/>
    <property type="molecule type" value="Genomic_DNA"/>
</dbReference>
<name>A0A5B2VMG9_9BACT</name>
<sequence length="174" mass="20030">MMFKISKYLIFFFFAGMGCISGHRENLQTSIIQGDTLQTNLFNKLVDLTGHSIPENRLSDSLSFMIIPIDASCNYCRDKSVDSLNTALDEMNNHHFAIITGNGMKAIKAYFSGDKRNMPVKDGQVFVDFENKAYLNDLVFLHPTFYYSFNKRVYVKVKTVPITIHDDLRRFFVN</sequence>
<comment type="caution">
    <text evidence="1">The sequence shown here is derived from an EMBL/GenBank/DDBJ whole genome shotgun (WGS) entry which is preliminary data.</text>
</comment>
<evidence type="ECO:0000313" key="1">
    <source>
        <dbReference type="EMBL" id="KAA2240175.1"/>
    </source>
</evidence>
<dbReference type="PROSITE" id="PS51257">
    <property type="entry name" value="PROKAR_LIPOPROTEIN"/>
    <property type="match status" value="1"/>
</dbReference>
<dbReference type="Proteomes" id="UP000324611">
    <property type="component" value="Unassembled WGS sequence"/>
</dbReference>
<evidence type="ECO:0000313" key="2">
    <source>
        <dbReference type="Proteomes" id="UP000324611"/>
    </source>
</evidence>
<organism evidence="1 2">
    <name type="scientific">Chitinophaga agrisoli</name>
    <dbReference type="NCBI Taxonomy" id="2607653"/>
    <lineage>
        <taxon>Bacteria</taxon>
        <taxon>Pseudomonadati</taxon>
        <taxon>Bacteroidota</taxon>
        <taxon>Chitinophagia</taxon>
        <taxon>Chitinophagales</taxon>
        <taxon>Chitinophagaceae</taxon>
        <taxon>Chitinophaga</taxon>
    </lineage>
</organism>
<accession>A0A5B2VMG9</accession>
<keyword evidence="2" id="KW-1185">Reference proteome</keyword>
<reference evidence="1 2" key="1">
    <citation type="submission" date="2019-09" db="EMBL/GenBank/DDBJ databases">
        <title>Chitinophaga ginsengihumi sp. nov., isolated from soil of ginseng rhizosphere.</title>
        <authorList>
            <person name="Lee J."/>
        </authorList>
    </citation>
    <scope>NUCLEOTIDE SEQUENCE [LARGE SCALE GENOMIC DNA]</scope>
    <source>
        <strain evidence="1 2">BN140078</strain>
    </source>
</reference>
<gene>
    <name evidence="1" type="ORF">F0L74_28830</name>
</gene>
<reference evidence="1 2" key="2">
    <citation type="submission" date="2019-09" db="EMBL/GenBank/DDBJ databases">
        <authorList>
            <person name="Jin C."/>
        </authorList>
    </citation>
    <scope>NUCLEOTIDE SEQUENCE [LARGE SCALE GENOMIC DNA]</scope>
    <source>
        <strain evidence="1 2">BN140078</strain>
    </source>
</reference>
<evidence type="ECO:0008006" key="3">
    <source>
        <dbReference type="Google" id="ProtNLM"/>
    </source>
</evidence>
<protein>
    <recommendedName>
        <fullName evidence="3">AhpC/TSA family protein</fullName>
    </recommendedName>
</protein>